<dbReference type="OrthoDB" id="6008567at2"/>
<evidence type="ECO:0000313" key="3">
    <source>
        <dbReference type="Proteomes" id="UP000077659"/>
    </source>
</evidence>
<comment type="caution">
    <text evidence="2">The sequence shown here is derived from an EMBL/GenBank/DDBJ whole genome shotgun (WGS) entry which is preliminary data.</text>
</comment>
<evidence type="ECO:0000313" key="1">
    <source>
        <dbReference type="EMBL" id="MEA5122513.1"/>
    </source>
</evidence>
<dbReference type="EMBL" id="JAYFSO010000001">
    <property type="protein sequence ID" value="MEA5122513.1"/>
    <property type="molecule type" value="Genomic_DNA"/>
</dbReference>
<dbReference type="RefSeq" id="WP_064508589.1">
    <property type="nucleotide sequence ID" value="NZ_JAYFSN010000004.1"/>
</dbReference>
<evidence type="ECO:0000313" key="4">
    <source>
        <dbReference type="Proteomes" id="UP001303614"/>
    </source>
</evidence>
<dbReference type="AlphaFoldDB" id="A0A1A9MED0"/>
<dbReference type="EMBL" id="LXNG01000012">
    <property type="protein sequence ID" value="OAG67970.1"/>
    <property type="molecule type" value="Genomic_DNA"/>
</dbReference>
<reference evidence="2 3" key="1">
    <citation type="submission" date="2016-05" db="EMBL/GenBank/DDBJ databases">
        <title>Pathogenic, phenotypic and molecular characterisation of Xanthomonas nasturtii sp. nov. and Xanthomonas floridensis sp. nov., new species of Xanthomonas associated with watercress production in Florida.</title>
        <authorList>
            <person name="Vicente J.G."/>
            <person name="Rothwell S."/>
            <person name="Holub E.B."/>
            <person name="Studholme D.J."/>
        </authorList>
    </citation>
    <scope>NUCLEOTIDE SEQUENCE [LARGE SCALE GENOMIC DNA]</scope>
    <source>
        <strain evidence="2 3">WHRI 8848</strain>
    </source>
</reference>
<dbReference type="Proteomes" id="UP001303614">
    <property type="component" value="Unassembled WGS sequence"/>
</dbReference>
<gene>
    <name evidence="2" type="ORF">A7D17_02030</name>
    <name evidence="1" type="ORF">VB146_01255</name>
</gene>
<sequence>MCLPPPGSRTLYAAVVSLSIGLSACSPPPQGAQAVTPAEALCLFTAHTPDDALPTEQRDESMQQLTLASHCGAVLSGHR</sequence>
<reference evidence="1 4" key="2">
    <citation type="submission" date="2023-12" db="EMBL/GenBank/DDBJ databases">
        <title>Genome sequencing of Xanthomonas floridensis.</title>
        <authorList>
            <person name="Greer S."/>
            <person name="Harrison J."/>
            <person name="Grant M."/>
            <person name="Vicente J."/>
            <person name="Studholme D."/>
        </authorList>
    </citation>
    <scope>NUCLEOTIDE SEQUENCE [LARGE SCALE GENOMIC DNA]</scope>
    <source>
        <strain evidence="1 4">WHRI 8848</strain>
    </source>
</reference>
<protein>
    <submittedName>
        <fullName evidence="2">Uncharacterized protein</fullName>
    </submittedName>
</protein>
<organism evidence="2 3">
    <name type="scientific">Xanthomonas floridensis</name>
    <dbReference type="NCBI Taxonomy" id="1843580"/>
    <lineage>
        <taxon>Bacteria</taxon>
        <taxon>Pseudomonadati</taxon>
        <taxon>Pseudomonadota</taxon>
        <taxon>Gammaproteobacteria</taxon>
        <taxon>Lysobacterales</taxon>
        <taxon>Lysobacteraceae</taxon>
        <taxon>Xanthomonas</taxon>
    </lineage>
</organism>
<dbReference type="Proteomes" id="UP000077659">
    <property type="component" value="Unassembled WGS sequence"/>
</dbReference>
<keyword evidence="4" id="KW-1185">Reference proteome</keyword>
<evidence type="ECO:0000313" key="2">
    <source>
        <dbReference type="EMBL" id="OAG67970.1"/>
    </source>
</evidence>
<accession>A0A1A9MED0</accession>
<proteinExistence type="predicted"/>
<dbReference type="STRING" id="1843580.A7D17_02030"/>
<name>A0A1A9MED0_9XANT</name>